<feature type="transmembrane region" description="Helical" evidence="6">
    <location>
        <begin position="113"/>
        <end position="131"/>
    </location>
</feature>
<feature type="transmembrane region" description="Helical" evidence="6">
    <location>
        <begin position="84"/>
        <end position="104"/>
    </location>
</feature>
<dbReference type="Proteomes" id="UP000001695">
    <property type="component" value="Chromosome"/>
</dbReference>
<dbReference type="InterPro" id="IPR014710">
    <property type="entry name" value="RmlC-like_jellyroll"/>
</dbReference>
<keyword evidence="4 6" id="KW-1133">Transmembrane helix</keyword>
<dbReference type="SUPFAM" id="SSF50182">
    <property type="entry name" value="Sm-like ribonucleoproteins"/>
    <property type="match status" value="1"/>
</dbReference>
<gene>
    <name evidence="8" type="ordered locus">Bind_1178</name>
</gene>
<dbReference type="PIRSF" id="PIRSF026673">
    <property type="entry name" value="UCP026673_ion_chan"/>
    <property type="match status" value="1"/>
</dbReference>
<dbReference type="GO" id="GO:0005886">
    <property type="term" value="C:plasma membrane"/>
    <property type="evidence" value="ECO:0007669"/>
    <property type="project" value="UniProtKB-SubCell"/>
</dbReference>
<dbReference type="eggNOG" id="COG0664">
    <property type="taxonomic scope" value="Bacteria"/>
</dbReference>
<dbReference type="InterPro" id="IPR018490">
    <property type="entry name" value="cNMP-bd_dom_sf"/>
</dbReference>
<protein>
    <recommendedName>
        <fullName evidence="6">Small-conductance mechanosensitive channel</fullName>
    </recommendedName>
</protein>
<dbReference type="GO" id="GO:0008381">
    <property type="term" value="F:mechanosensitive monoatomic ion channel activity"/>
    <property type="evidence" value="ECO:0007669"/>
    <property type="project" value="InterPro"/>
</dbReference>
<dbReference type="InterPro" id="IPR011066">
    <property type="entry name" value="MscS_channel_C_sf"/>
</dbReference>
<evidence type="ECO:0000313" key="9">
    <source>
        <dbReference type="Proteomes" id="UP000001695"/>
    </source>
</evidence>
<reference evidence="9" key="1">
    <citation type="submission" date="2008-03" db="EMBL/GenBank/DDBJ databases">
        <title>Complete sequence of chromosome of Beijerinckia indica subsp. indica ATCC 9039.</title>
        <authorList>
            <consortium name="US DOE Joint Genome Institute"/>
            <person name="Copeland A."/>
            <person name="Lucas S."/>
            <person name="Lapidus A."/>
            <person name="Glavina del Rio T."/>
            <person name="Dalin E."/>
            <person name="Tice H."/>
            <person name="Bruce D."/>
            <person name="Goodwin L."/>
            <person name="Pitluck S."/>
            <person name="LaButti K."/>
            <person name="Schmutz J."/>
            <person name="Larimer F."/>
            <person name="Land M."/>
            <person name="Hauser L."/>
            <person name="Kyrpides N."/>
            <person name="Mikhailova N."/>
            <person name="Dunfield P.F."/>
            <person name="Dedysh S.N."/>
            <person name="Liesack W."/>
            <person name="Saw J.H."/>
            <person name="Alam M."/>
            <person name="Chen Y."/>
            <person name="Murrell J.C."/>
            <person name="Richardson P."/>
        </authorList>
    </citation>
    <scope>NUCLEOTIDE SEQUENCE [LARGE SCALE GENOMIC DNA]</scope>
    <source>
        <strain evidence="9">ATCC 9039 / DSM 1715 / NCIMB 8712</strain>
    </source>
</reference>
<keyword evidence="2" id="KW-1003">Cell membrane</keyword>
<dbReference type="InterPro" id="IPR045275">
    <property type="entry name" value="MscS_archaea/bacteria_type"/>
</dbReference>
<comment type="subunit">
    <text evidence="6">Homoheptamer.</text>
</comment>
<evidence type="ECO:0000256" key="2">
    <source>
        <dbReference type="ARBA" id="ARBA00022475"/>
    </source>
</evidence>
<evidence type="ECO:0000259" key="7">
    <source>
        <dbReference type="PROSITE" id="PS50042"/>
    </source>
</evidence>
<comment type="subcellular location">
    <subcellularLocation>
        <location evidence="6">Cell inner membrane</location>
        <topology evidence="6">Multi-pass membrane protein</topology>
    </subcellularLocation>
    <subcellularLocation>
        <location evidence="1">Cell membrane</location>
        <topology evidence="1">Multi-pass membrane protein</topology>
    </subcellularLocation>
</comment>
<keyword evidence="6" id="KW-0813">Transport</keyword>
<feature type="domain" description="Cyclic nucleotide-binding" evidence="7">
    <location>
        <begin position="352"/>
        <end position="454"/>
    </location>
</feature>
<comment type="function">
    <text evidence="6">Mechanosensitive channel that participates in the regulation of osmotic pressure changes within the cell, opening in response to stretch forces in the membrane lipid bilayer, without the need for other proteins. Contributes to normal resistance to hypoosmotic shock. Forms an ion channel of 1.0 nanosiemens conductance with a slight preference for anions.</text>
</comment>
<dbReference type="PANTHER" id="PTHR30221:SF1">
    <property type="entry name" value="SMALL-CONDUCTANCE MECHANOSENSITIVE CHANNEL"/>
    <property type="match status" value="1"/>
</dbReference>
<dbReference type="CDD" id="cd00038">
    <property type="entry name" value="CAP_ED"/>
    <property type="match status" value="1"/>
</dbReference>
<evidence type="ECO:0000313" key="8">
    <source>
        <dbReference type="EMBL" id="ACB94820.1"/>
    </source>
</evidence>
<evidence type="ECO:0000256" key="6">
    <source>
        <dbReference type="RuleBase" id="RU369025"/>
    </source>
</evidence>
<dbReference type="InterPro" id="IPR000595">
    <property type="entry name" value="cNMP-bd_dom"/>
</dbReference>
<dbReference type="InterPro" id="IPR006685">
    <property type="entry name" value="MscS_channel_2nd"/>
</dbReference>
<dbReference type="InterPro" id="IPR010920">
    <property type="entry name" value="LSM_dom_sf"/>
</dbReference>
<dbReference type="STRING" id="395963.Bind_1178"/>
<comment type="similarity">
    <text evidence="6">Belongs to the MscS (TC 1.A.23) family.</text>
</comment>
<dbReference type="Pfam" id="PF00924">
    <property type="entry name" value="MS_channel_2nd"/>
    <property type="match status" value="1"/>
</dbReference>
<keyword evidence="3 6" id="KW-0812">Transmembrane</keyword>
<keyword evidence="6" id="KW-0406">Ion transport</keyword>
<sequence>MMTDYPSLLAVLTDPIIQTGSLAVFGALITQGILRNHPSMRLIGQITLFVALTTLLIYHGIVPYEPGPPQASLLQSIFFGLAKVVWWINVALSLISFVRVFLIFEKQPREIRLLQDIVVGLIYVGVALSIVTNVFGFPVGTLIATSGVVAIILGLALQNTLSDLFSGVALNLGQPYGIGDWIVVSDVIEGRVVETNWRATHLLNGANDLVILPNSNLAKANLINMSSPDRSHGVKFSVRLAPTRPAFIIEVMRDVLLSSTKILRTPAPTLLIKSLDAQAIEIEFSFRVMDLGGVGAAKNELFDLIYRHAKAAGLSLAPYDGSEPSSATSTTGDMKQPGNYYGPSRLLAALPLFASLTEEEREALAETVSSRTYHKDEIVVEQGVVQNSLVIVRRGALVVNRMEEDRKIELGRLAPGDCFGEASLLAGTGSPGTVQALTFVMVYEIAKEALMPLMQDRPAIAEELGLILSRRVQNEQHLFGGTKDAVGIASASGLVARIRQIFQLS</sequence>
<dbReference type="PROSITE" id="PS50042">
    <property type="entry name" value="CNMP_BINDING_3"/>
    <property type="match status" value="1"/>
</dbReference>
<organism evidence="8 9">
    <name type="scientific">Beijerinckia indica subsp. indica (strain ATCC 9039 / DSM 1715 / NCIMB 8712)</name>
    <dbReference type="NCBI Taxonomy" id="395963"/>
    <lineage>
        <taxon>Bacteria</taxon>
        <taxon>Pseudomonadati</taxon>
        <taxon>Pseudomonadota</taxon>
        <taxon>Alphaproteobacteria</taxon>
        <taxon>Hyphomicrobiales</taxon>
        <taxon>Beijerinckiaceae</taxon>
        <taxon>Beijerinckia</taxon>
    </lineage>
</organism>
<dbReference type="Pfam" id="PF00027">
    <property type="entry name" value="cNMP_binding"/>
    <property type="match status" value="1"/>
</dbReference>
<dbReference type="Gene3D" id="2.30.30.60">
    <property type="match status" value="1"/>
</dbReference>
<dbReference type="PANTHER" id="PTHR30221">
    <property type="entry name" value="SMALL-CONDUCTANCE MECHANOSENSITIVE CHANNEL"/>
    <property type="match status" value="1"/>
</dbReference>
<keyword evidence="5 6" id="KW-0472">Membrane</keyword>
<dbReference type="SMART" id="SM00100">
    <property type="entry name" value="cNMP"/>
    <property type="match status" value="1"/>
</dbReference>
<dbReference type="KEGG" id="bid:Bind_1178"/>
<dbReference type="EMBL" id="CP001016">
    <property type="protein sequence ID" value="ACB94820.1"/>
    <property type="molecule type" value="Genomic_DNA"/>
</dbReference>
<feature type="transmembrane region" description="Helical" evidence="6">
    <location>
        <begin position="46"/>
        <end position="64"/>
    </location>
</feature>
<dbReference type="Gene3D" id="2.60.120.10">
    <property type="entry name" value="Jelly Rolls"/>
    <property type="match status" value="1"/>
</dbReference>
<dbReference type="SUPFAM" id="SSF51206">
    <property type="entry name" value="cAMP-binding domain-like"/>
    <property type="match status" value="1"/>
</dbReference>
<feature type="transmembrane region" description="Helical" evidence="6">
    <location>
        <begin position="16"/>
        <end position="34"/>
    </location>
</feature>
<keyword evidence="9" id="KW-1185">Reference proteome</keyword>
<dbReference type="Gene3D" id="1.10.287.1260">
    <property type="match status" value="1"/>
</dbReference>
<name>B2IJ57_BEII9</name>
<dbReference type="AlphaFoldDB" id="B2IJ57"/>
<dbReference type="InterPro" id="IPR023408">
    <property type="entry name" value="MscS_beta-dom_sf"/>
</dbReference>
<keyword evidence="6" id="KW-0407">Ion channel</keyword>
<evidence type="ECO:0000256" key="4">
    <source>
        <dbReference type="ARBA" id="ARBA00022989"/>
    </source>
</evidence>
<evidence type="ECO:0000256" key="1">
    <source>
        <dbReference type="ARBA" id="ARBA00004651"/>
    </source>
</evidence>
<dbReference type="SUPFAM" id="SSF82689">
    <property type="entry name" value="Mechanosensitive channel protein MscS (YggB), C-terminal domain"/>
    <property type="match status" value="1"/>
</dbReference>
<evidence type="ECO:0000256" key="5">
    <source>
        <dbReference type="ARBA" id="ARBA00023136"/>
    </source>
</evidence>
<evidence type="ECO:0000256" key="3">
    <source>
        <dbReference type="ARBA" id="ARBA00022692"/>
    </source>
</evidence>
<dbReference type="InterPro" id="IPR016846">
    <property type="entry name" value="cNMP-bd_ion_channel"/>
</dbReference>
<reference evidence="8 9" key="2">
    <citation type="journal article" date="2010" name="J. Bacteriol.">
        <title>Complete genome sequence of Beijerinckia indica subsp. indica.</title>
        <authorList>
            <person name="Tamas I."/>
            <person name="Dedysh S.N."/>
            <person name="Liesack W."/>
            <person name="Stott M.B."/>
            <person name="Alam M."/>
            <person name="Murrell J.C."/>
            <person name="Dunfield P.F."/>
        </authorList>
    </citation>
    <scope>NUCLEOTIDE SEQUENCE [LARGE SCALE GENOMIC DNA]</scope>
    <source>
        <strain evidence="9">ATCC 9039 / DSM 1715 / NCIMB 8712</strain>
    </source>
</reference>
<keyword evidence="6" id="KW-0997">Cell inner membrane</keyword>
<accession>B2IJ57</accession>
<dbReference type="HOGENOM" id="CLU_032479_1_0_5"/>
<dbReference type="eggNOG" id="COG0668">
    <property type="taxonomic scope" value="Bacteria"/>
</dbReference>
<proteinExistence type="inferred from homology"/>